<dbReference type="OrthoDB" id="9807742at2"/>
<dbReference type="SUPFAM" id="SSF56784">
    <property type="entry name" value="HAD-like"/>
    <property type="match status" value="1"/>
</dbReference>
<dbReference type="InterPro" id="IPR036412">
    <property type="entry name" value="HAD-like_sf"/>
</dbReference>
<dbReference type="PANTHER" id="PTHR43611:SF3">
    <property type="entry name" value="FLAVIN MONONUCLEOTIDE HYDROLASE 1, CHLOROPLATIC"/>
    <property type="match status" value="1"/>
</dbReference>
<gene>
    <name evidence="1" type="ORF">KDAU_22540</name>
</gene>
<dbReference type="InterPro" id="IPR006439">
    <property type="entry name" value="HAD-SF_hydro_IA"/>
</dbReference>
<dbReference type="Gene3D" id="3.40.50.1000">
    <property type="entry name" value="HAD superfamily/HAD-like"/>
    <property type="match status" value="1"/>
</dbReference>
<accession>A0A401ZDJ7</accession>
<dbReference type="Pfam" id="PF00702">
    <property type="entry name" value="Hydrolase"/>
    <property type="match status" value="1"/>
</dbReference>
<evidence type="ECO:0000313" key="1">
    <source>
        <dbReference type="EMBL" id="GCE04925.1"/>
    </source>
</evidence>
<reference evidence="2" key="1">
    <citation type="submission" date="2018-12" db="EMBL/GenBank/DDBJ databases">
        <title>Tengunoibacter tsumagoiensis gen. nov., sp. nov., Dictyobacter kobayashii sp. nov., D. alpinus sp. nov., and D. joshuensis sp. nov. and description of Dictyobacteraceae fam. nov. within the order Ktedonobacterales isolated from Tengu-no-mugimeshi.</title>
        <authorList>
            <person name="Wang C.M."/>
            <person name="Zheng Y."/>
            <person name="Sakai Y."/>
            <person name="Toyoda A."/>
            <person name="Minakuchi Y."/>
            <person name="Abe K."/>
            <person name="Yokota A."/>
            <person name="Yabe S."/>
        </authorList>
    </citation>
    <scope>NUCLEOTIDE SEQUENCE [LARGE SCALE GENOMIC DNA]</scope>
    <source>
        <strain evidence="2">S-27</strain>
    </source>
</reference>
<keyword evidence="2" id="KW-1185">Reference proteome</keyword>
<organism evidence="1 2">
    <name type="scientific">Dictyobacter aurantiacus</name>
    <dbReference type="NCBI Taxonomy" id="1936993"/>
    <lineage>
        <taxon>Bacteria</taxon>
        <taxon>Bacillati</taxon>
        <taxon>Chloroflexota</taxon>
        <taxon>Ktedonobacteria</taxon>
        <taxon>Ktedonobacterales</taxon>
        <taxon>Dictyobacteraceae</taxon>
        <taxon>Dictyobacter</taxon>
    </lineage>
</organism>
<protein>
    <recommendedName>
        <fullName evidence="3">Haloacid dehalogenase</fullName>
    </recommendedName>
</protein>
<dbReference type="SFLD" id="SFLDS00003">
    <property type="entry name" value="Haloacid_Dehalogenase"/>
    <property type="match status" value="1"/>
</dbReference>
<dbReference type="EMBL" id="BIFQ01000001">
    <property type="protein sequence ID" value="GCE04925.1"/>
    <property type="molecule type" value="Genomic_DNA"/>
</dbReference>
<dbReference type="SFLD" id="SFLDG01129">
    <property type="entry name" value="C1.5:_HAD__Beta-PGM__Phosphata"/>
    <property type="match status" value="1"/>
</dbReference>
<sequence length="197" mass="22549">MLQILLFDIDGVLANGEAFSRHLERDYGISPAMTAPFFQEKFLACLTGSADLKTEIAPYLQQWGWTQSVDALLDYWFTCEHVIDAPLVAFIQQLRQRGIRCYLATQQEKYRTAYILEKMGFARDFDGMFSSADLGVLKRDVAFFQRILDVLPTIDPSNVLFWDDTPLNVEVARQAGIQAEIYTDFPHFQQTIQAYGL</sequence>
<dbReference type="PANTHER" id="PTHR43611">
    <property type="entry name" value="ALPHA-D-GLUCOSE 1-PHOSPHATE PHOSPHATASE"/>
    <property type="match status" value="1"/>
</dbReference>
<comment type="caution">
    <text evidence="1">The sequence shown here is derived from an EMBL/GenBank/DDBJ whole genome shotgun (WGS) entry which is preliminary data.</text>
</comment>
<name>A0A401ZDJ7_9CHLR</name>
<proteinExistence type="predicted"/>
<dbReference type="NCBIfam" id="TIGR01509">
    <property type="entry name" value="HAD-SF-IA-v3"/>
    <property type="match status" value="1"/>
</dbReference>
<dbReference type="AlphaFoldDB" id="A0A401ZDJ7"/>
<dbReference type="RefSeq" id="WP_126596025.1">
    <property type="nucleotide sequence ID" value="NZ_BIFQ01000001.1"/>
</dbReference>
<evidence type="ECO:0000313" key="2">
    <source>
        <dbReference type="Proteomes" id="UP000287224"/>
    </source>
</evidence>
<dbReference type="Proteomes" id="UP000287224">
    <property type="component" value="Unassembled WGS sequence"/>
</dbReference>
<evidence type="ECO:0008006" key="3">
    <source>
        <dbReference type="Google" id="ProtNLM"/>
    </source>
</evidence>
<dbReference type="InterPro" id="IPR023214">
    <property type="entry name" value="HAD_sf"/>
</dbReference>